<dbReference type="CDD" id="cd17535">
    <property type="entry name" value="REC_NarL-like"/>
    <property type="match status" value="1"/>
</dbReference>
<feature type="domain" description="Response regulatory" evidence="5">
    <location>
        <begin position="6"/>
        <end position="121"/>
    </location>
</feature>
<dbReference type="InterPro" id="IPR036388">
    <property type="entry name" value="WH-like_DNA-bd_sf"/>
</dbReference>
<dbReference type="SMART" id="SM00421">
    <property type="entry name" value="HTH_LUXR"/>
    <property type="match status" value="1"/>
</dbReference>
<sequence>MFKPTTLIIADDHPLLLNGLAMYLQEKGHTILAKVTDGQTALEAIQEHQPKIALLDIEMPKLSGLQVAEKCKTLELSTKIILLSYHKTAAYALKAKQLNIRGYLAKDDALKNIDQCINSVLNGHLYFSKPIEALNLSEVQYQLNTIRLLTSSEKKILLKIAEGKSTTQIAEALFISKRTVEKHRSNSITKLDLKGRAHELTQWCAQNKKLLE</sequence>
<dbReference type="EMBL" id="MSCN01000001">
    <property type="protein sequence ID" value="PQJ79693.1"/>
    <property type="molecule type" value="Genomic_DNA"/>
</dbReference>
<organism evidence="6 7">
    <name type="scientific">Polaribacter porphyrae</name>
    <dbReference type="NCBI Taxonomy" id="1137780"/>
    <lineage>
        <taxon>Bacteria</taxon>
        <taxon>Pseudomonadati</taxon>
        <taxon>Bacteroidota</taxon>
        <taxon>Flavobacteriia</taxon>
        <taxon>Flavobacteriales</taxon>
        <taxon>Flavobacteriaceae</taxon>
    </lineage>
</organism>
<evidence type="ECO:0000259" key="5">
    <source>
        <dbReference type="PROSITE" id="PS50110"/>
    </source>
</evidence>
<dbReference type="AlphaFoldDB" id="A0A2S7WQ32"/>
<feature type="modified residue" description="4-aspartylphosphate" evidence="3">
    <location>
        <position position="56"/>
    </location>
</feature>
<evidence type="ECO:0000259" key="4">
    <source>
        <dbReference type="PROSITE" id="PS50043"/>
    </source>
</evidence>
<evidence type="ECO:0000313" key="6">
    <source>
        <dbReference type="EMBL" id="PQJ79693.1"/>
    </source>
</evidence>
<evidence type="ECO:0000313" key="7">
    <source>
        <dbReference type="Proteomes" id="UP000238882"/>
    </source>
</evidence>
<dbReference type="OrthoDB" id="9795108at2"/>
<dbReference type="PROSITE" id="PS50043">
    <property type="entry name" value="HTH_LUXR_2"/>
    <property type="match status" value="1"/>
</dbReference>
<dbReference type="GO" id="GO:0003677">
    <property type="term" value="F:DNA binding"/>
    <property type="evidence" value="ECO:0007669"/>
    <property type="project" value="UniProtKB-KW"/>
</dbReference>
<dbReference type="InterPro" id="IPR001789">
    <property type="entry name" value="Sig_transdc_resp-reg_receiver"/>
</dbReference>
<keyword evidence="7" id="KW-1185">Reference proteome</keyword>
<dbReference type="GO" id="GO:0000160">
    <property type="term" value="P:phosphorelay signal transduction system"/>
    <property type="evidence" value="ECO:0007669"/>
    <property type="project" value="InterPro"/>
</dbReference>
<dbReference type="InterPro" id="IPR058245">
    <property type="entry name" value="NreC/VraR/RcsB-like_REC"/>
</dbReference>
<dbReference type="GO" id="GO:0006355">
    <property type="term" value="P:regulation of DNA-templated transcription"/>
    <property type="evidence" value="ECO:0007669"/>
    <property type="project" value="InterPro"/>
</dbReference>
<dbReference type="Proteomes" id="UP000238882">
    <property type="component" value="Unassembled WGS sequence"/>
</dbReference>
<evidence type="ECO:0000256" key="3">
    <source>
        <dbReference type="PROSITE-ProRule" id="PRU00169"/>
    </source>
</evidence>
<accession>A0A2S7WQ32</accession>
<evidence type="ECO:0008006" key="8">
    <source>
        <dbReference type="Google" id="ProtNLM"/>
    </source>
</evidence>
<dbReference type="InterPro" id="IPR000792">
    <property type="entry name" value="Tscrpt_reg_LuxR_C"/>
</dbReference>
<dbReference type="Gene3D" id="1.10.10.10">
    <property type="entry name" value="Winged helix-like DNA-binding domain superfamily/Winged helix DNA-binding domain"/>
    <property type="match status" value="1"/>
</dbReference>
<keyword evidence="2" id="KW-0238">DNA-binding</keyword>
<dbReference type="PANTHER" id="PTHR45566">
    <property type="entry name" value="HTH-TYPE TRANSCRIPTIONAL REGULATOR YHJB-RELATED"/>
    <property type="match status" value="1"/>
</dbReference>
<dbReference type="PROSITE" id="PS00622">
    <property type="entry name" value="HTH_LUXR_1"/>
    <property type="match status" value="1"/>
</dbReference>
<reference evidence="6 7" key="1">
    <citation type="submission" date="2016-12" db="EMBL/GenBank/DDBJ databases">
        <title>Trade-off between light-utilization and light-protection in marine flavobacteria.</title>
        <authorList>
            <person name="Kumagai Y."/>
            <person name="Yoshizawa S."/>
            <person name="Kogure K."/>
            <person name="Iwasaki W."/>
        </authorList>
    </citation>
    <scope>NUCLEOTIDE SEQUENCE [LARGE SCALE GENOMIC DNA]</scope>
    <source>
        <strain evidence="6 7">NBRC 108759</strain>
    </source>
</reference>
<evidence type="ECO:0000256" key="1">
    <source>
        <dbReference type="ARBA" id="ARBA00022553"/>
    </source>
</evidence>
<dbReference type="SUPFAM" id="SSF52172">
    <property type="entry name" value="CheY-like"/>
    <property type="match status" value="1"/>
</dbReference>
<name>A0A2S7WQ32_9FLAO</name>
<feature type="domain" description="HTH luxR-type" evidence="4">
    <location>
        <begin position="142"/>
        <end position="208"/>
    </location>
</feature>
<dbReference type="SMART" id="SM00448">
    <property type="entry name" value="REC"/>
    <property type="match status" value="1"/>
</dbReference>
<dbReference type="InterPro" id="IPR051015">
    <property type="entry name" value="EvgA-like"/>
</dbReference>
<evidence type="ECO:0000256" key="2">
    <source>
        <dbReference type="ARBA" id="ARBA00023125"/>
    </source>
</evidence>
<keyword evidence="1 3" id="KW-0597">Phosphoprotein</keyword>
<dbReference type="Gene3D" id="3.40.50.2300">
    <property type="match status" value="1"/>
</dbReference>
<dbReference type="PROSITE" id="PS50110">
    <property type="entry name" value="RESPONSE_REGULATORY"/>
    <property type="match status" value="1"/>
</dbReference>
<dbReference type="Pfam" id="PF00072">
    <property type="entry name" value="Response_reg"/>
    <property type="match status" value="1"/>
</dbReference>
<comment type="caution">
    <text evidence="6">The sequence shown here is derived from an EMBL/GenBank/DDBJ whole genome shotgun (WGS) entry which is preliminary data.</text>
</comment>
<dbReference type="PRINTS" id="PR00038">
    <property type="entry name" value="HTHLUXR"/>
</dbReference>
<gene>
    <name evidence="6" type="ORF">BTO18_11145</name>
</gene>
<dbReference type="RefSeq" id="WP_105016289.1">
    <property type="nucleotide sequence ID" value="NZ_MSCN01000001.1"/>
</dbReference>
<proteinExistence type="predicted"/>
<dbReference type="Pfam" id="PF00196">
    <property type="entry name" value="GerE"/>
    <property type="match status" value="1"/>
</dbReference>
<dbReference type="InterPro" id="IPR016032">
    <property type="entry name" value="Sig_transdc_resp-reg_C-effctor"/>
</dbReference>
<dbReference type="SUPFAM" id="SSF46894">
    <property type="entry name" value="C-terminal effector domain of the bipartite response regulators"/>
    <property type="match status" value="1"/>
</dbReference>
<dbReference type="InterPro" id="IPR011006">
    <property type="entry name" value="CheY-like_superfamily"/>
</dbReference>
<dbReference type="PANTHER" id="PTHR45566:SF2">
    <property type="entry name" value="NARL SUBFAMILY"/>
    <property type="match status" value="1"/>
</dbReference>
<protein>
    <recommendedName>
        <fullName evidence="8">DNA-binding response regulator</fullName>
    </recommendedName>
</protein>
<dbReference type="CDD" id="cd06170">
    <property type="entry name" value="LuxR_C_like"/>
    <property type="match status" value="1"/>
</dbReference>